<reference evidence="1 2" key="1">
    <citation type="submission" date="2022-09" db="EMBL/GenBank/DDBJ databases">
        <authorList>
            <person name="Palmer J.M."/>
        </authorList>
    </citation>
    <scope>NUCLEOTIDE SEQUENCE [LARGE SCALE GENOMIC DNA]</scope>
    <source>
        <strain evidence="1 2">DSM 7382</strain>
    </source>
</reference>
<dbReference type="Proteomes" id="UP001385951">
    <property type="component" value="Unassembled WGS sequence"/>
</dbReference>
<protein>
    <submittedName>
        <fullName evidence="1">Uncharacterized protein</fullName>
    </submittedName>
</protein>
<accession>A0AAW0G2M2</accession>
<evidence type="ECO:0000313" key="2">
    <source>
        <dbReference type="Proteomes" id="UP001385951"/>
    </source>
</evidence>
<dbReference type="EMBL" id="JASBNA010000031">
    <property type="protein sequence ID" value="KAK7683305.1"/>
    <property type="molecule type" value="Genomic_DNA"/>
</dbReference>
<dbReference type="AlphaFoldDB" id="A0AAW0G2M2"/>
<evidence type="ECO:0000313" key="1">
    <source>
        <dbReference type="EMBL" id="KAK7683305.1"/>
    </source>
</evidence>
<sequence>MAYHNNLAEVASTIADLDSELRRIQLSANEVGTAIPAEFHDCHDNFRGIFTTFRQEVVHYAHNTAKFAYNNLLSQVVRDDLSREDKLLKLRRFLEPAPSNVRAANKSASTDNWQRVNTLKLSVRTSETILGHYGFNTTAILNRFDTVLNGIGWFSGVFYPRIEEYAQSWEESILNDTLTDEGLENNVVWLRDVIGKMENF</sequence>
<keyword evidence="2" id="KW-1185">Reference proteome</keyword>
<comment type="caution">
    <text evidence="1">The sequence shown here is derived from an EMBL/GenBank/DDBJ whole genome shotgun (WGS) entry which is preliminary data.</text>
</comment>
<proteinExistence type="predicted"/>
<organism evidence="1 2">
    <name type="scientific">Cerrena zonata</name>
    <dbReference type="NCBI Taxonomy" id="2478898"/>
    <lineage>
        <taxon>Eukaryota</taxon>
        <taxon>Fungi</taxon>
        <taxon>Dikarya</taxon>
        <taxon>Basidiomycota</taxon>
        <taxon>Agaricomycotina</taxon>
        <taxon>Agaricomycetes</taxon>
        <taxon>Polyporales</taxon>
        <taxon>Cerrenaceae</taxon>
        <taxon>Cerrena</taxon>
    </lineage>
</organism>
<name>A0AAW0G2M2_9APHY</name>
<gene>
    <name evidence="1" type="ORF">QCA50_013567</name>
</gene>